<evidence type="ECO:0000313" key="3">
    <source>
        <dbReference type="Proteomes" id="UP000095767"/>
    </source>
</evidence>
<dbReference type="Proteomes" id="UP000095767">
    <property type="component" value="Unassembled WGS sequence"/>
</dbReference>
<organism evidence="2 3">
    <name type="scientific">Dichanthelium oligosanthes</name>
    <dbReference type="NCBI Taxonomy" id="888268"/>
    <lineage>
        <taxon>Eukaryota</taxon>
        <taxon>Viridiplantae</taxon>
        <taxon>Streptophyta</taxon>
        <taxon>Embryophyta</taxon>
        <taxon>Tracheophyta</taxon>
        <taxon>Spermatophyta</taxon>
        <taxon>Magnoliopsida</taxon>
        <taxon>Liliopsida</taxon>
        <taxon>Poales</taxon>
        <taxon>Poaceae</taxon>
        <taxon>PACMAD clade</taxon>
        <taxon>Panicoideae</taxon>
        <taxon>Panicodae</taxon>
        <taxon>Paniceae</taxon>
        <taxon>Dichantheliinae</taxon>
        <taxon>Dichanthelium</taxon>
    </lineage>
</organism>
<evidence type="ECO:0000313" key="2">
    <source>
        <dbReference type="EMBL" id="OEL35805.1"/>
    </source>
</evidence>
<accession>A0A1E5WEL2</accession>
<comment type="caution">
    <text evidence="2">The sequence shown here is derived from an EMBL/GenBank/DDBJ whole genome shotgun (WGS) entry which is preliminary data.</text>
</comment>
<protein>
    <submittedName>
        <fullName evidence="2">Uncharacterized protein</fullName>
    </submittedName>
</protein>
<reference evidence="2 3" key="1">
    <citation type="submission" date="2016-09" db="EMBL/GenBank/DDBJ databases">
        <title>The draft genome of Dichanthelium oligosanthes: A C3 panicoid grass species.</title>
        <authorList>
            <person name="Studer A.J."/>
            <person name="Schnable J.C."/>
            <person name="Brutnell T.P."/>
        </authorList>
    </citation>
    <scope>NUCLEOTIDE SEQUENCE [LARGE SCALE GENOMIC DNA]</scope>
    <source>
        <strain evidence="3">cv. Kellogg 1175</strain>
        <tissue evidence="2">Leaf</tissue>
    </source>
</reference>
<dbReference type="EMBL" id="LWDX02010930">
    <property type="protein sequence ID" value="OEL35805.1"/>
    <property type="molecule type" value="Genomic_DNA"/>
</dbReference>
<dbReference type="AlphaFoldDB" id="A0A1E5WEL2"/>
<dbReference type="PANTHER" id="PTHR31325">
    <property type="entry name" value="OS01G0798800 PROTEIN-RELATED"/>
    <property type="match status" value="1"/>
</dbReference>
<feature type="region of interest" description="Disordered" evidence="1">
    <location>
        <begin position="46"/>
        <end position="71"/>
    </location>
</feature>
<sequence>MSNYMIYLLFVQPEMLLAGTRQHLFTTACSELEKLFENGNVDMSQAAPARQRSGPQADEIDRLHSLPGPGSFARFTTKQAEDRKLSSEIFGKAAGAPGTTIHNACRVGKALLQFGDEETVWEVMEGVWVEVLCYSASRCRGYLHAKSLGSGGEFLSYVWLLLSYMGMESLADRFQQPEPTEEEDDGEEDAVAAGPSTSQSQGPVYESEIHPV</sequence>
<dbReference type="OrthoDB" id="659172at2759"/>
<feature type="region of interest" description="Disordered" evidence="1">
    <location>
        <begin position="172"/>
        <end position="212"/>
    </location>
</feature>
<dbReference type="Pfam" id="PF04578">
    <property type="entry name" value="DUF594"/>
    <property type="match status" value="1"/>
</dbReference>
<evidence type="ECO:0000256" key="1">
    <source>
        <dbReference type="SAM" id="MobiDB-lite"/>
    </source>
</evidence>
<dbReference type="STRING" id="888268.A0A1E5WEL2"/>
<feature type="compositionally biased region" description="Acidic residues" evidence="1">
    <location>
        <begin position="179"/>
        <end position="190"/>
    </location>
</feature>
<proteinExistence type="predicted"/>
<gene>
    <name evidence="2" type="ORF">BAE44_0003177</name>
</gene>
<name>A0A1E5WEL2_9POAL</name>
<keyword evidence="3" id="KW-1185">Reference proteome</keyword>
<dbReference type="InterPro" id="IPR007658">
    <property type="entry name" value="DUF594"/>
</dbReference>